<dbReference type="Proteomes" id="UP001207116">
    <property type="component" value="Unassembled WGS sequence"/>
</dbReference>
<protein>
    <recommendedName>
        <fullName evidence="3">Tetratricopeptide repeat protein</fullName>
    </recommendedName>
</protein>
<keyword evidence="2" id="KW-1185">Reference proteome</keyword>
<dbReference type="RefSeq" id="WP_266012009.1">
    <property type="nucleotide sequence ID" value="NZ_JAPFQP010000002.1"/>
</dbReference>
<dbReference type="AlphaFoldDB" id="A0AAE3SNN5"/>
<dbReference type="EMBL" id="JAPFQP010000002">
    <property type="protein sequence ID" value="MCX2719371.1"/>
    <property type="molecule type" value="Genomic_DNA"/>
</dbReference>
<comment type="caution">
    <text evidence="1">The sequence shown here is derived from an EMBL/GenBank/DDBJ whole genome shotgun (WGS) entry which is preliminary data.</text>
</comment>
<sequence>MIPKNYNAFVESFTGENPNALWPEALKALWYDGKGDWEKAHSIAQDVPTVLGNWIHAYLHRKEGDEWNAGYWYQRAYREYPAVGLNKEFEELVKAVIKSKRV</sequence>
<organism evidence="1 2">
    <name type="scientific">Lentiprolixibacter aurantiacus</name>
    <dbReference type="NCBI Taxonomy" id="2993939"/>
    <lineage>
        <taxon>Bacteria</taxon>
        <taxon>Pseudomonadati</taxon>
        <taxon>Bacteroidota</taxon>
        <taxon>Flavobacteriia</taxon>
        <taxon>Flavobacteriales</taxon>
        <taxon>Flavobacteriaceae</taxon>
        <taxon>Lentiprolixibacter</taxon>
    </lineage>
</organism>
<name>A0AAE3SNN5_9FLAO</name>
<proteinExistence type="predicted"/>
<reference evidence="1" key="1">
    <citation type="submission" date="2022-11" db="EMBL/GenBank/DDBJ databases">
        <title>The characterization of three novel Bacteroidetes species and genomic analysis of their roles in tidal elemental geochemical cycles.</title>
        <authorList>
            <person name="Ma K.-J."/>
        </authorList>
    </citation>
    <scope>NUCLEOTIDE SEQUENCE</scope>
    <source>
        <strain evidence="1">M415</strain>
    </source>
</reference>
<accession>A0AAE3SNN5</accession>
<evidence type="ECO:0000313" key="1">
    <source>
        <dbReference type="EMBL" id="MCX2719371.1"/>
    </source>
</evidence>
<evidence type="ECO:0008006" key="3">
    <source>
        <dbReference type="Google" id="ProtNLM"/>
    </source>
</evidence>
<evidence type="ECO:0000313" key="2">
    <source>
        <dbReference type="Proteomes" id="UP001207116"/>
    </source>
</evidence>
<gene>
    <name evidence="1" type="ORF">OO016_07150</name>
</gene>